<keyword evidence="3" id="KW-0479">Metal-binding</keyword>
<dbReference type="PIRSF" id="PIRSF001359">
    <property type="entry name" value="F_bP_aldolase_II"/>
    <property type="match status" value="1"/>
</dbReference>
<gene>
    <name evidence="4" type="ORF">A2672_00685</name>
</gene>
<feature type="binding site" evidence="3">
    <location>
        <position position="185"/>
    </location>
    <ligand>
        <name>Zn(2+)</name>
        <dbReference type="ChEBI" id="CHEBI:29105"/>
        <label>1</label>
        <note>catalytic</note>
    </ligand>
</feature>
<dbReference type="InterPro" id="IPR050246">
    <property type="entry name" value="Class_II_FBP_aldolase"/>
</dbReference>
<evidence type="ECO:0000313" key="5">
    <source>
        <dbReference type="Proteomes" id="UP000178065"/>
    </source>
</evidence>
<evidence type="ECO:0000256" key="2">
    <source>
        <dbReference type="PIRSR" id="PIRSR001359-2"/>
    </source>
</evidence>
<evidence type="ECO:0000256" key="1">
    <source>
        <dbReference type="PIRSR" id="PIRSR001359-1"/>
    </source>
</evidence>
<dbReference type="PANTHER" id="PTHR30304">
    <property type="entry name" value="D-TAGATOSE-1,6-BISPHOSPHATE ALDOLASE"/>
    <property type="match status" value="1"/>
</dbReference>
<feature type="binding site" evidence="3">
    <location>
        <position position="83"/>
    </location>
    <ligand>
        <name>Zn(2+)</name>
        <dbReference type="ChEBI" id="CHEBI:29105"/>
        <label>1</label>
        <note>catalytic</note>
    </ligand>
</feature>
<comment type="cofactor">
    <cofactor evidence="3">
        <name>Zn(2+)</name>
        <dbReference type="ChEBI" id="CHEBI:29105"/>
    </cofactor>
    <text evidence="3">Binds 2 Zn(2+) ions per subunit. One is catalytic and the other provides a structural contribution.</text>
</comment>
<organism evidence="4 5">
    <name type="scientific">Candidatus Wildermuthbacteria bacterium RIFCSPHIGHO2_01_FULL_49_22b</name>
    <dbReference type="NCBI Taxonomy" id="1802448"/>
    <lineage>
        <taxon>Bacteria</taxon>
        <taxon>Candidatus Wildermuthiibacteriota</taxon>
    </lineage>
</organism>
<dbReference type="SUPFAM" id="SSF51569">
    <property type="entry name" value="Aldolase"/>
    <property type="match status" value="1"/>
</dbReference>
<evidence type="ECO:0000313" key="4">
    <source>
        <dbReference type="EMBL" id="OHA65061.1"/>
    </source>
</evidence>
<feature type="binding site" evidence="3">
    <location>
        <position position="213"/>
    </location>
    <ligand>
        <name>Zn(2+)</name>
        <dbReference type="ChEBI" id="CHEBI:29105"/>
        <label>1</label>
        <note>catalytic</note>
    </ligand>
</feature>
<keyword evidence="3" id="KW-0862">Zinc</keyword>
<feature type="binding site" evidence="2">
    <location>
        <begin position="214"/>
        <end position="216"/>
    </location>
    <ligand>
        <name>dihydroxyacetone phosphate</name>
        <dbReference type="ChEBI" id="CHEBI:57642"/>
    </ligand>
</feature>
<dbReference type="GO" id="GO:0008270">
    <property type="term" value="F:zinc ion binding"/>
    <property type="evidence" value="ECO:0007669"/>
    <property type="project" value="InterPro"/>
</dbReference>
<dbReference type="NCBIfam" id="TIGR00167">
    <property type="entry name" value="cbbA"/>
    <property type="match status" value="1"/>
</dbReference>
<dbReference type="Proteomes" id="UP000178065">
    <property type="component" value="Unassembled WGS sequence"/>
</dbReference>
<dbReference type="GO" id="GO:0005975">
    <property type="term" value="P:carbohydrate metabolic process"/>
    <property type="evidence" value="ECO:0007669"/>
    <property type="project" value="InterPro"/>
</dbReference>
<evidence type="ECO:0000256" key="3">
    <source>
        <dbReference type="PIRSR" id="PIRSR001359-3"/>
    </source>
</evidence>
<dbReference type="PANTHER" id="PTHR30304:SF0">
    <property type="entry name" value="D-TAGATOSE-1,6-BISPHOSPHATE ALDOLASE SUBUNIT GATY-RELATED"/>
    <property type="match status" value="1"/>
</dbReference>
<dbReference type="Gene3D" id="3.20.20.70">
    <property type="entry name" value="Aldolase class I"/>
    <property type="match status" value="1"/>
</dbReference>
<protein>
    <recommendedName>
        <fullName evidence="6">Tagatose-bisphosphate aldolase</fullName>
    </recommendedName>
</protein>
<reference evidence="4 5" key="1">
    <citation type="journal article" date="2016" name="Nat. Commun.">
        <title>Thousands of microbial genomes shed light on interconnected biogeochemical processes in an aquifer system.</title>
        <authorList>
            <person name="Anantharaman K."/>
            <person name="Brown C.T."/>
            <person name="Hug L.A."/>
            <person name="Sharon I."/>
            <person name="Castelle C.J."/>
            <person name="Probst A.J."/>
            <person name="Thomas B.C."/>
            <person name="Singh A."/>
            <person name="Wilkins M.J."/>
            <person name="Karaoz U."/>
            <person name="Brodie E.L."/>
            <person name="Williams K.H."/>
            <person name="Hubbard S.S."/>
            <person name="Banfield J.F."/>
        </authorList>
    </citation>
    <scope>NUCLEOTIDE SEQUENCE [LARGE SCALE GENOMIC DNA]</scope>
</reference>
<feature type="active site" description="Proton donor" evidence="1">
    <location>
        <position position="82"/>
    </location>
</feature>
<evidence type="ECO:0008006" key="6">
    <source>
        <dbReference type="Google" id="ProtNLM"/>
    </source>
</evidence>
<proteinExistence type="predicted"/>
<comment type="caution">
    <text evidence="4">The sequence shown here is derived from an EMBL/GenBank/DDBJ whole genome shotgun (WGS) entry which is preliminary data.</text>
</comment>
<dbReference type="CDD" id="cd00947">
    <property type="entry name" value="TBP_aldolase_IIB"/>
    <property type="match status" value="1"/>
</dbReference>
<dbReference type="GO" id="GO:0016832">
    <property type="term" value="F:aldehyde-lyase activity"/>
    <property type="evidence" value="ECO:0007669"/>
    <property type="project" value="InterPro"/>
</dbReference>
<dbReference type="EMBL" id="MHTT01000022">
    <property type="protein sequence ID" value="OHA65061.1"/>
    <property type="molecule type" value="Genomic_DNA"/>
</dbReference>
<feature type="binding site" evidence="2">
    <location>
        <begin position="235"/>
        <end position="238"/>
    </location>
    <ligand>
        <name>dihydroxyacetone phosphate</name>
        <dbReference type="ChEBI" id="CHEBI:57642"/>
    </ligand>
</feature>
<dbReference type="Pfam" id="PF01116">
    <property type="entry name" value="F_bP_aldolase"/>
    <property type="match status" value="1"/>
</dbReference>
<feature type="binding site" evidence="2">
    <location>
        <position position="186"/>
    </location>
    <ligand>
        <name>dihydroxyacetone phosphate</name>
        <dbReference type="ChEBI" id="CHEBI:57642"/>
    </ligand>
</feature>
<feature type="binding site" evidence="3">
    <location>
        <position position="104"/>
    </location>
    <ligand>
        <name>Zn(2+)</name>
        <dbReference type="ChEBI" id="CHEBI:29105"/>
        <label>2</label>
    </ligand>
</feature>
<dbReference type="STRING" id="1802448.A2672_00685"/>
<accession>A0A1G2QZ18</accession>
<sequence>MVQRTLKYYYQKARKEGWALPQFNFSCAEQLQGIVQAAVRLKAPLLVGTSEGDSGFLGKAQAVALVGAHRKETKIPIYLNFDHGKSLESVKEAIEAGYDAVHFDGSSYSFKESVGITKRVVALARKRRISVVEGEFAEIPGKHSTFHKGKAPKLGKDSFTDPKEANEFVEKTGVDSLAVLIGTVHGMYAENPRLDIERLREIKKHATCFMVLHGGSGTPPRDLLRAVKTGVVKVNISTELRGAFINTLRATLKEMPNEITPYKILPKSVEAVQKVAEHHLQFLGSANKI</sequence>
<dbReference type="InterPro" id="IPR013785">
    <property type="entry name" value="Aldolase_TIM"/>
</dbReference>
<dbReference type="AlphaFoldDB" id="A0A1G2QZ18"/>
<dbReference type="InterPro" id="IPR000771">
    <property type="entry name" value="FBA_II"/>
</dbReference>
<name>A0A1G2QZ18_9BACT</name>
<feature type="binding site" evidence="3">
    <location>
        <position position="135"/>
    </location>
    <ligand>
        <name>Zn(2+)</name>
        <dbReference type="ChEBI" id="CHEBI:29105"/>
        <label>2</label>
    </ligand>
</feature>